<evidence type="ECO:0000313" key="3">
    <source>
        <dbReference type="Proteomes" id="UP000318136"/>
    </source>
</evidence>
<feature type="compositionally biased region" description="Basic residues" evidence="1">
    <location>
        <begin position="84"/>
        <end position="93"/>
    </location>
</feature>
<protein>
    <recommendedName>
        <fullName evidence="4">Head-to-tail connector protein</fullName>
    </recommendedName>
</protein>
<dbReference type="GeneID" id="63911622"/>
<dbReference type="KEGG" id="vg:63911622"/>
<reference evidence="2 3" key="1">
    <citation type="submission" date="2019-05" db="EMBL/GenBank/DDBJ databases">
        <authorList>
            <person name="Bordelon H.A."/>
            <person name="Brister E.M."/>
            <person name="Bryans A.M."/>
            <person name="Calk A.E."/>
            <person name="Capers C."/>
            <person name="Corrent J.M."/>
            <person name="Delphin C.N."/>
            <person name="Erbelding G.W."/>
            <person name="Gottschalck B.A."/>
            <person name="Hale B.T."/>
            <person name="Jones N.T."/>
            <person name="Mire A.R."/>
            <person name="Perkins A.R."/>
            <person name="Quackenbush R.D."/>
            <person name="Rogers C.S."/>
            <person name="Stewart N.C."/>
            <person name="Threeton H.N."/>
            <person name="Wiggins Z.F."/>
            <person name="Hancock A.M."/>
            <person name="Gissendanner C.R."/>
            <person name="Findley A.M."/>
            <person name="Wills S.J."/>
            <person name="Clifford K.A."/>
            <person name="Elmore F.L."/>
            <person name="Knight M.S."/>
            <person name="Le K."/>
            <person name="Lobaina D."/>
            <person name="Nougues D."/>
            <person name="Salama A."/>
            <person name="Stoeber S.D."/>
            <person name="Sweeney K.J."/>
            <person name="Truong T.G."/>
            <person name="Alvaro L.E."/>
            <person name="Isern S."/>
            <person name="Michael S.F."/>
            <person name="Monti D.L."/>
            <person name="Garlena R.A."/>
            <person name="Russell D.A."/>
            <person name="Pope W.H."/>
            <person name="Jacobs-Sera D."/>
            <person name="Hatfull G.F."/>
        </authorList>
    </citation>
    <scope>NUCLEOTIDE SEQUENCE [LARGE SCALE GENOMIC DNA]</scope>
</reference>
<feature type="region of interest" description="Disordered" evidence="1">
    <location>
        <begin position="68"/>
        <end position="93"/>
    </location>
</feature>
<evidence type="ECO:0000313" key="2">
    <source>
        <dbReference type="EMBL" id="QDH85053.1"/>
    </source>
</evidence>
<dbReference type="EMBL" id="MN010758">
    <property type="protein sequence ID" value="QDH85053.1"/>
    <property type="molecule type" value="Genomic_DNA"/>
</dbReference>
<organism evidence="2 3">
    <name type="scientific">Gordonia phage Dardanus</name>
    <dbReference type="NCBI Taxonomy" id="2588489"/>
    <lineage>
        <taxon>Viruses</taxon>
        <taxon>Duplodnaviria</taxon>
        <taxon>Heunggongvirae</taxon>
        <taxon>Uroviricota</taxon>
        <taxon>Caudoviricetes</taxon>
        <taxon>Ruthgordonvirinae</taxon>
        <taxon>Dardanusvirus</taxon>
        <taxon>Dardanusvirus dardanus</taxon>
    </lineage>
</organism>
<gene>
    <name evidence="2" type="primary">16</name>
    <name evidence="2" type="ORF">SEA_DARDANUS_16</name>
</gene>
<evidence type="ECO:0000256" key="1">
    <source>
        <dbReference type="SAM" id="MobiDB-lite"/>
    </source>
</evidence>
<sequence>MSSRTPQLTQKQWEQVAKSRAVRTAVNQRAQAIAARARGLNSAEGGSANITVDSGVRPRGRAFANVVSDRPDEEHGSETTPRRAILRRAARGG</sequence>
<evidence type="ECO:0008006" key="4">
    <source>
        <dbReference type="Google" id="ProtNLM"/>
    </source>
</evidence>
<proteinExistence type="predicted"/>
<name>A0A514CX08_9CAUD</name>
<keyword evidence="3" id="KW-1185">Reference proteome</keyword>
<feature type="compositionally biased region" description="Basic and acidic residues" evidence="1">
    <location>
        <begin position="69"/>
        <end position="81"/>
    </location>
</feature>
<accession>A0A514CX08</accession>
<dbReference type="Proteomes" id="UP000318136">
    <property type="component" value="Segment"/>
</dbReference>
<dbReference type="RefSeq" id="YP_010050884.1">
    <property type="nucleotide sequence ID" value="NC_054435.1"/>
</dbReference>